<evidence type="ECO:0000259" key="1">
    <source>
        <dbReference type="Pfam" id="PF00293"/>
    </source>
</evidence>
<name>A0AAV4FXR7_9GAST</name>
<protein>
    <submittedName>
        <fullName evidence="2">Nucleoside diphosphate-linked moiety X motif 17-like</fullName>
    </submittedName>
</protein>
<dbReference type="InterPro" id="IPR015797">
    <property type="entry name" value="NUDIX_hydrolase-like_dom_sf"/>
</dbReference>
<keyword evidence="3" id="KW-1185">Reference proteome</keyword>
<gene>
    <name evidence="2" type="ORF">ElyMa_003970800</name>
</gene>
<comment type="caution">
    <text evidence="2">The sequence shown here is derived from an EMBL/GenBank/DDBJ whole genome shotgun (WGS) entry which is preliminary data.</text>
</comment>
<dbReference type="EMBL" id="BMAT01008080">
    <property type="protein sequence ID" value="GFR77515.1"/>
    <property type="molecule type" value="Genomic_DNA"/>
</dbReference>
<feature type="domain" description="Nudix hydrolase" evidence="1">
    <location>
        <begin position="6"/>
        <end position="94"/>
    </location>
</feature>
<evidence type="ECO:0000313" key="2">
    <source>
        <dbReference type="EMBL" id="GFR77515.1"/>
    </source>
</evidence>
<reference evidence="2 3" key="1">
    <citation type="journal article" date="2021" name="Elife">
        <title>Chloroplast acquisition without the gene transfer in kleptoplastic sea slugs, Plakobranchus ocellatus.</title>
        <authorList>
            <person name="Maeda T."/>
            <person name="Takahashi S."/>
            <person name="Yoshida T."/>
            <person name="Shimamura S."/>
            <person name="Takaki Y."/>
            <person name="Nagai Y."/>
            <person name="Toyoda A."/>
            <person name="Suzuki Y."/>
            <person name="Arimoto A."/>
            <person name="Ishii H."/>
            <person name="Satoh N."/>
            <person name="Nishiyama T."/>
            <person name="Hasebe M."/>
            <person name="Maruyama T."/>
            <person name="Minagawa J."/>
            <person name="Obokata J."/>
            <person name="Shigenobu S."/>
        </authorList>
    </citation>
    <scope>NUCLEOTIDE SEQUENCE [LARGE SCALE GENOMIC DNA]</scope>
</reference>
<accession>A0AAV4FXR7</accession>
<dbReference type="Proteomes" id="UP000762676">
    <property type="component" value="Unassembled WGS sequence"/>
</dbReference>
<evidence type="ECO:0000313" key="3">
    <source>
        <dbReference type="Proteomes" id="UP000762676"/>
    </source>
</evidence>
<dbReference type="Pfam" id="PF00293">
    <property type="entry name" value="NUDIX"/>
    <property type="match status" value="1"/>
</dbReference>
<dbReference type="InterPro" id="IPR000086">
    <property type="entry name" value="NUDIX_hydrolase_dom"/>
</dbReference>
<dbReference type="Gene3D" id="3.90.79.10">
    <property type="entry name" value="Nucleoside Triphosphate Pyrophosphohydrolase"/>
    <property type="match status" value="1"/>
</dbReference>
<dbReference type="SUPFAM" id="SSF55811">
    <property type="entry name" value="Nudix"/>
    <property type="match status" value="1"/>
</dbReference>
<proteinExistence type="predicted"/>
<sequence length="168" mass="18562">MLFKLLQAGLRELREETGLNLSSQNCVGGNVKLIALWESVFPPKLSVGPPKRHHIVVYFHAQLVEGLTASKLEGSINFDPGEVDACAWLDRNLVTSIAKCDDENVDSSISLEHLPDCFRAIVLNADGKQCHAELPTAPLFRVHTDKEADKERVSTGTKFALQQFLNLP</sequence>
<dbReference type="AlphaFoldDB" id="A0AAV4FXR7"/>
<organism evidence="2 3">
    <name type="scientific">Elysia marginata</name>
    <dbReference type="NCBI Taxonomy" id="1093978"/>
    <lineage>
        <taxon>Eukaryota</taxon>
        <taxon>Metazoa</taxon>
        <taxon>Spiralia</taxon>
        <taxon>Lophotrochozoa</taxon>
        <taxon>Mollusca</taxon>
        <taxon>Gastropoda</taxon>
        <taxon>Heterobranchia</taxon>
        <taxon>Euthyneura</taxon>
        <taxon>Panpulmonata</taxon>
        <taxon>Sacoglossa</taxon>
        <taxon>Placobranchoidea</taxon>
        <taxon>Plakobranchidae</taxon>
        <taxon>Elysia</taxon>
    </lineage>
</organism>